<organism evidence="1">
    <name type="scientific">Arion vulgaris</name>
    <dbReference type="NCBI Taxonomy" id="1028688"/>
    <lineage>
        <taxon>Eukaryota</taxon>
        <taxon>Metazoa</taxon>
        <taxon>Spiralia</taxon>
        <taxon>Lophotrochozoa</taxon>
        <taxon>Mollusca</taxon>
        <taxon>Gastropoda</taxon>
        <taxon>Heterobranchia</taxon>
        <taxon>Euthyneura</taxon>
        <taxon>Panpulmonata</taxon>
        <taxon>Eupulmonata</taxon>
        <taxon>Stylommatophora</taxon>
        <taxon>Helicina</taxon>
        <taxon>Arionoidea</taxon>
        <taxon>Arionidae</taxon>
        <taxon>Arion</taxon>
    </lineage>
</organism>
<gene>
    <name evidence="1" type="primary">ORF37195</name>
</gene>
<reference evidence="1" key="1">
    <citation type="submission" date="2014-12" db="EMBL/GenBank/DDBJ databases">
        <title>Insight into the proteome of Arion vulgaris.</title>
        <authorList>
            <person name="Aradska J."/>
            <person name="Bulat T."/>
            <person name="Smidak R."/>
            <person name="Sarate P."/>
            <person name="Gangsoo J."/>
            <person name="Sialana F."/>
            <person name="Bilban M."/>
            <person name="Lubec G."/>
        </authorList>
    </citation>
    <scope>NUCLEOTIDE SEQUENCE</scope>
    <source>
        <tissue evidence="1">Skin</tissue>
    </source>
</reference>
<feature type="non-terminal residue" evidence="1">
    <location>
        <position position="1"/>
    </location>
</feature>
<sequence length="57" mass="6500">CTEQNLLRLHSIHGGMQHRLVHILKSCLAYPWTQKHGSMNVADSESYVEPTRNPTDV</sequence>
<name>A0A0B6YVA4_9EUPU</name>
<dbReference type="AlphaFoldDB" id="A0A0B6YVA4"/>
<evidence type="ECO:0000313" key="1">
    <source>
        <dbReference type="EMBL" id="CEK59711.1"/>
    </source>
</evidence>
<dbReference type="EMBL" id="HACG01012846">
    <property type="protein sequence ID" value="CEK59711.1"/>
    <property type="molecule type" value="Transcribed_RNA"/>
</dbReference>
<protein>
    <submittedName>
        <fullName evidence="1">Uncharacterized protein</fullName>
    </submittedName>
</protein>
<proteinExistence type="predicted"/>
<accession>A0A0B6YVA4</accession>